<proteinExistence type="predicted"/>
<protein>
    <recommendedName>
        <fullName evidence="4">Zinc-ribbon 15 domain-containing protein</fullName>
    </recommendedName>
</protein>
<comment type="caution">
    <text evidence="2">The sequence shown here is derived from an EMBL/GenBank/DDBJ whole genome shotgun (WGS) entry which is preliminary data.</text>
</comment>
<dbReference type="PANTHER" id="PTHR28139">
    <property type="entry name" value="UPF0768 PROTEIN YBL029C-A"/>
    <property type="match status" value="1"/>
</dbReference>
<dbReference type="PANTHER" id="PTHR28139:SF1">
    <property type="entry name" value="UPF0768 PROTEIN YBL029C-A"/>
    <property type="match status" value="1"/>
</dbReference>
<dbReference type="Proteomes" id="UP000521872">
    <property type="component" value="Unassembled WGS sequence"/>
</dbReference>
<reference evidence="2 3" key="1">
    <citation type="submission" date="2019-12" db="EMBL/GenBank/DDBJ databases">
        <authorList>
            <person name="Floudas D."/>
            <person name="Bentzer J."/>
            <person name="Ahren D."/>
            <person name="Johansson T."/>
            <person name="Persson P."/>
            <person name="Tunlid A."/>
        </authorList>
    </citation>
    <scope>NUCLEOTIDE SEQUENCE [LARGE SCALE GENOMIC DNA]</scope>
    <source>
        <strain evidence="2 3">CBS 102.39</strain>
    </source>
</reference>
<evidence type="ECO:0000256" key="1">
    <source>
        <dbReference type="SAM" id="MobiDB-lite"/>
    </source>
</evidence>
<evidence type="ECO:0008006" key="4">
    <source>
        <dbReference type="Google" id="ProtNLM"/>
    </source>
</evidence>
<dbReference type="AlphaFoldDB" id="A0A8H4QSF3"/>
<dbReference type="EMBL" id="JAACJL010000044">
    <property type="protein sequence ID" value="KAF4615532.1"/>
    <property type="molecule type" value="Genomic_DNA"/>
</dbReference>
<organism evidence="2 3">
    <name type="scientific">Agrocybe pediades</name>
    <dbReference type="NCBI Taxonomy" id="84607"/>
    <lineage>
        <taxon>Eukaryota</taxon>
        <taxon>Fungi</taxon>
        <taxon>Dikarya</taxon>
        <taxon>Basidiomycota</taxon>
        <taxon>Agaricomycotina</taxon>
        <taxon>Agaricomycetes</taxon>
        <taxon>Agaricomycetidae</taxon>
        <taxon>Agaricales</taxon>
        <taxon>Agaricineae</taxon>
        <taxon>Strophariaceae</taxon>
        <taxon>Agrocybe</taxon>
    </lineage>
</organism>
<name>A0A8H4QSF3_9AGAR</name>
<evidence type="ECO:0000313" key="2">
    <source>
        <dbReference type="EMBL" id="KAF4615532.1"/>
    </source>
</evidence>
<keyword evidence="3" id="KW-1185">Reference proteome</keyword>
<feature type="region of interest" description="Disordered" evidence="1">
    <location>
        <begin position="1"/>
        <end position="21"/>
    </location>
</feature>
<gene>
    <name evidence="2" type="ORF">D9613_002921</name>
</gene>
<accession>A0A8H4QSF3</accession>
<evidence type="ECO:0000313" key="3">
    <source>
        <dbReference type="Proteomes" id="UP000521872"/>
    </source>
</evidence>
<sequence>MPVGCPTTIKQEGDGSPRQCPRCHNAAVVQAKRSTWFELFWIPLIPLSRKHVLLCSICQWSEEAPKHVELGLVDDMKPKSPPDYTQSAQYWEPPNHPGYQPAYVYAVPVSQVPKYEKDI</sequence>